<evidence type="ECO:0000313" key="2">
    <source>
        <dbReference type="EMBL" id="QDU66130.1"/>
    </source>
</evidence>
<gene>
    <name evidence="2" type="ORF">Pla133_11960</name>
</gene>
<dbReference type="Proteomes" id="UP000316921">
    <property type="component" value="Chromosome"/>
</dbReference>
<organism evidence="2 3">
    <name type="scientific">Engelhardtia mirabilis</name>
    <dbReference type="NCBI Taxonomy" id="2528011"/>
    <lineage>
        <taxon>Bacteria</taxon>
        <taxon>Pseudomonadati</taxon>
        <taxon>Planctomycetota</taxon>
        <taxon>Planctomycetia</taxon>
        <taxon>Planctomycetia incertae sedis</taxon>
        <taxon>Engelhardtia</taxon>
    </lineage>
</organism>
<dbReference type="PANTHER" id="PTHR33608:SF7">
    <property type="entry name" value="DUF58 DOMAIN-CONTAINING PROTEIN"/>
    <property type="match status" value="1"/>
</dbReference>
<proteinExistence type="predicted"/>
<keyword evidence="3" id="KW-1185">Reference proteome</keyword>
<evidence type="ECO:0000313" key="3">
    <source>
        <dbReference type="Proteomes" id="UP000316921"/>
    </source>
</evidence>
<dbReference type="PANTHER" id="PTHR33608">
    <property type="entry name" value="BLL2464 PROTEIN"/>
    <property type="match status" value="1"/>
</dbReference>
<evidence type="ECO:0000259" key="1">
    <source>
        <dbReference type="Pfam" id="PF01882"/>
    </source>
</evidence>
<dbReference type="Pfam" id="PF01882">
    <property type="entry name" value="DUF58"/>
    <property type="match status" value="1"/>
</dbReference>
<accession>A0A518BGN7</accession>
<dbReference type="RefSeq" id="WP_145063410.1">
    <property type="nucleotide sequence ID" value="NZ_CP036287.1"/>
</dbReference>
<name>A0A518BGN7_9BACT</name>
<dbReference type="InterPro" id="IPR002881">
    <property type="entry name" value="DUF58"/>
</dbReference>
<feature type="domain" description="DUF58" evidence="1">
    <location>
        <begin position="53"/>
        <end position="259"/>
    </location>
</feature>
<dbReference type="KEGG" id="pbap:Pla133_11960"/>
<dbReference type="SUPFAM" id="SSF53300">
    <property type="entry name" value="vWA-like"/>
    <property type="match status" value="1"/>
</dbReference>
<dbReference type="AlphaFoldDB" id="A0A518BGN7"/>
<protein>
    <recommendedName>
        <fullName evidence="1">DUF58 domain-containing protein</fullName>
    </recommendedName>
</protein>
<dbReference type="InterPro" id="IPR036465">
    <property type="entry name" value="vWFA_dom_sf"/>
</dbReference>
<reference evidence="2 3" key="1">
    <citation type="submission" date="2019-02" db="EMBL/GenBank/DDBJ databases">
        <title>Deep-cultivation of Planctomycetes and their phenomic and genomic characterization uncovers novel biology.</title>
        <authorList>
            <person name="Wiegand S."/>
            <person name="Jogler M."/>
            <person name="Boedeker C."/>
            <person name="Pinto D."/>
            <person name="Vollmers J."/>
            <person name="Rivas-Marin E."/>
            <person name="Kohn T."/>
            <person name="Peeters S.H."/>
            <person name="Heuer A."/>
            <person name="Rast P."/>
            <person name="Oberbeckmann S."/>
            <person name="Bunk B."/>
            <person name="Jeske O."/>
            <person name="Meyerdierks A."/>
            <person name="Storesund J.E."/>
            <person name="Kallscheuer N."/>
            <person name="Luecker S."/>
            <person name="Lage O.M."/>
            <person name="Pohl T."/>
            <person name="Merkel B.J."/>
            <person name="Hornburger P."/>
            <person name="Mueller R.-W."/>
            <person name="Bruemmer F."/>
            <person name="Labrenz M."/>
            <person name="Spormann A.M."/>
            <person name="Op den Camp H."/>
            <person name="Overmann J."/>
            <person name="Amann R."/>
            <person name="Jetten M.S.M."/>
            <person name="Mascher T."/>
            <person name="Medema M.H."/>
            <person name="Devos D.P."/>
            <person name="Kaster A.-K."/>
            <person name="Ovreas L."/>
            <person name="Rohde M."/>
            <person name="Galperin M.Y."/>
            <person name="Jogler C."/>
        </authorList>
    </citation>
    <scope>NUCLEOTIDE SEQUENCE [LARGE SCALE GENOMIC DNA]</scope>
    <source>
        <strain evidence="2 3">Pla133</strain>
    </source>
</reference>
<sequence length="301" mass="33555">MKAASEPALDGLFDADFLESVQHLRVIARRVAPRGRFAEQRSRDRGHGLEFQDYRPYVAGDDLRAIDWTVYRRLGRVFLRLFEELEDLPVYLLPDVSRSLWLEDPPRVRAGLQCALALGAISLGHHDSVGLFPFSDDVATLLRPQAGKARLYNLADRLTEVERGGVTDLRRSLSRFGALGLREGLAVVISDFFDPGGLAAVTEALRGVRHRLLLVQLVRGTDRTPAAMDGDLRLVDCETAEVQDVSVTPAVLERYRDAYDRFADGLQSFARSRGAGLLAVDVERQIVPQLAELFEQGRFTV</sequence>
<dbReference type="EMBL" id="CP036287">
    <property type="protein sequence ID" value="QDU66130.1"/>
    <property type="molecule type" value="Genomic_DNA"/>
</dbReference>